<dbReference type="GO" id="GO:0006508">
    <property type="term" value="P:proteolysis"/>
    <property type="evidence" value="ECO:0007669"/>
    <property type="project" value="UniProtKB-KW"/>
</dbReference>
<dbReference type="OrthoDB" id="412680at2759"/>
<feature type="disulfide bond" evidence="20">
    <location>
        <begin position="394"/>
        <end position="428"/>
    </location>
</feature>
<evidence type="ECO:0000256" key="10">
    <source>
        <dbReference type="ARBA" id="ARBA00023145"/>
    </source>
</evidence>
<accession>A0A212CHS6</accession>
<dbReference type="PANTHER" id="PTHR13723:SF38">
    <property type="entry name" value="A DISINTEGRIN AND METALLOPROTEINASE WITH THROMBOSPONDIN MOTIFS 4"/>
    <property type="match status" value="1"/>
</dbReference>
<dbReference type="Gene3D" id="2.20.100.10">
    <property type="entry name" value="Thrombospondin type-1 (TSP1) repeat"/>
    <property type="match status" value="1"/>
</dbReference>
<feature type="binding site" evidence="19">
    <location>
        <position position="353"/>
    </location>
    <ligand>
        <name>Ca(2+)</name>
        <dbReference type="ChEBI" id="CHEBI:29108"/>
        <label>2</label>
    </ligand>
</feature>
<reference evidence="24 25" key="1">
    <citation type="journal article" date="2018" name="Mol. Genet. Genomics">
        <title>The red deer Cervus elaphus genome CerEla1.0: sequencing, annotating, genes, and chromosomes.</title>
        <authorList>
            <person name="Bana N.A."/>
            <person name="Nyiri A."/>
            <person name="Nagy J."/>
            <person name="Frank K."/>
            <person name="Nagy T."/>
            <person name="Steger V."/>
            <person name="Schiller M."/>
            <person name="Lakatos P."/>
            <person name="Sugar L."/>
            <person name="Horn P."/>
            <person name="Barta E."/>
            <person name="Orosz L."/>
        </authorList>
    </citation>
    <scope>NUCLEOTIDE SEQUENCE [LARGE SCALE GENOMIC DNA]</scope>
    <source>
        <strain evidence="24">Hungarian</strain>
    </source>
</reference>
<evidence type="ECO:0000256" key="8">
    <source>
        <dbReference type="ARBA" id="ARBA00022833"/>
    </source>
</evidence>
<dbReference type="Gene3D" id="2.60.120.830">
    <property type="match status" value="1"/>
</dbReference>
<dbReference type="SMART" id="SM00209">
    <property type="entry name" value="TSP1"/>
    <property type="match status" value="1"/>
</dbReference>
<proteinExistence type="predicted"/>
<dbReference type="InterPro" id="IPR024079">
    <property type="entry name" value="MetalloPept_cat_dom_sf"/>
</dbReference>
<dbReference type="AlphaFoldDB" id="A0A212CHS6"/>
<dbReference type="PROSITE" id="PS50092">
    <property type="entry name" value="TSP1"/>
    <property type="match status" value="1"/>
</dbReference>
<keyword evidence="6 19" id="KW-0479">Metal-binding</keyword>
<dbReference type="SUPFAM" id="SSF82895">
    <property type="entry name" value="TSP-1 type 1 repeat"/>
    <property type="match status" value="1"/>
</dbReference>
<keyword evidence="25" id="KW-1185">Reference proteome</keyword>
<keyword evidence="8 19" id="KW-0862">Zinc</keyword>
<name>A0A212CHS6_CEREH</name>
<dbReference type="Gene3D" id="3.40.1620.60">
    <property type="match status" value="1"/>
</dbReference>
<dbReference type="FunFam" id="3.40.1620.60:FF:000003">
    <property type="entry name" value="A disintegrin and metalloproteinase with thrombospondin motifs 1"/>
    <property type="match status" value="1"/>
</dbReference>
<evidence type="ECO:0000313" key="25">
    <source>
        <dbReference type="Proteomes" id="UP000242450"/>
    </source>
</evidence>
<keyword evidence="4" id="KW-0645">Protease</keyword>
<feature type="compositionally biased region" description="Polar residues" evidence="22">
    <location>
        <begin position="29"/>
        <end position="40"/>
    </location>
</feature>
<evidence type="ECO:0000256" key="1">
    <source>
        <dbReference type="ARBA" id="ARBA00004498"/>
    </source>
</evidence>
<evidence type="ECO:0000256" key="9">
    <source>
        <dbReference type="ARBA" id="ARBA00023049"/>
    </source>
</evidence>
<evidence type="ECO:0000256" key="19">
    <source>
        <dbReference type="PIRSR" id="PIRSR613273-2"/>
    </source>
</evidence>
<sequence>MSLSPQAAERSFSKPGQGGLGAQPASGLPSCSTSTMSQADSHPGRGLADGWLWGSQPRLLLRTVPVSVSRLVWLLLLASLLPSAWPASPLPREEEIVFPEKLNGSVLPGLGAPARLLYRLPAFGETLLLELEKDPGVQVEGLTVQYLGRAPELLGGAEPGTYLTGTINGDPESVASLHWDGGALLGVLQYRGTELHIQPLEGGTPNSAEGPGAHVLRRKSPVSGQGPMCSVKAPAGNPSPSPRRAKDLCGVSTCDTLGMADVGTVCDPARSCAIVEDDGLQSAFTAAHELGHVFSMLHDNSKPCVGLNGPESTSRHVMAPVMAHVDPEEPWSPCSARFITDFLDNGYGHCLLDKPEAPLHLPVTFPGKDYDADRQCQLTFGPDSRHCPQLPPPCAALWCSGHLNGHAMCQTKHSPWADGTPCGPAQACMGGRCLHVDQLQAFNVPQAGGWGPWGPWGDCSRSCGGGVQFSSRDCTRPVPRNGGKYCEGRRTRFRSCNTQDCPTGSALTFREEQCAAYNHRTDLFKNFPGPMDWVPRYTGVAPRDQCKLTCQTRALGYYYVLEPRVADGTPCSPDSSSVCVQGRCIHAGCDRVIGSKKKFDKCMVCGRSGATTCCTRVVVQTLLRMAGGFTEMLSSPLLAHRYGYNNVVTIPAGATHILVRQQGSPSVRSLYLALKLRDGSYALNGEYTLIPSPTDVVLPGAVSLRYSGATAASETLSGHGPLAEPLTLQVLVAGNPQNARLRYSFFVPRPAPSTPRPTPQDWLRRKAQILEILRRRSWAGRK</sequence>
<dbReference type="PROSITE" id="PS50215">
    <property type="entry name" value="ADAM_MEPRO"/>
    <property type="match status" value="1"/>
</dbReference>
<organism evidence="24 25">
    <name type="scientific">Cervus elaphus hippelaphus</name>
    <name type="common">European red deer</name>
    <dbReference type="NCBI Taxonomy" id="46360"/>
    <lineage>
        <taxon>Eukaryota</taxon>
        <taxon>Metazoa</taxon>
        <taxon>Chordata</taxon>
        <taxon>Craniata</taxon>
        <taxon>Vertebrata</taxon>
        <taxon>Euteleostomi</taxon>
        <taxon>Mammalia</taxon>
        <taxon>Eutheria</taxon>
        <taxon>Laurasiatheria</taxon>
        <taxon>Artiodactyla</taxon>
        <taxon>Ruminantia</taxon>
        <taxon>Pecora</taxon>
        <taxon>Cervidae</taxon>
        <taxon>Cervinae</taxon>
        <taxon>Cervus</taxon>
    </lineage>
</organism>
<dbReference type="Pfam" id="PF17771">
    <property type="entry name" value="ADAMTS_CR_2"/>
    <property type="match status" value="1"/>
</dbReference>
<feature type="region of interest" description="Disordered" evidence="22">
    <location>
        <begin position="1"/>
        <end position="42"/>
    </location>
</feature>
<dbReference type="InterPro" id="IPR050439">
    <property type="entry name" value="ADAMTS_ADAMTS-like"/>
</dbReference>
<comment type="caution">
    <text evidence="24">The sequence shown here is derived from an EMBL/GenBank/DDBJ whole genome shotgun (WGS) entry which is preliminary data.</text>
</comment>
<feature type="disulfide bond" evidence="20">
    <location>
        <begin position="459"/>
        <end position="496"/>
    </location>
</feature>
<dbReference type="GO" id="GO:0046872">
    <property type="term" value="F:metal ion binding"/>
    <property type="evidence" value="ECO:0007669"/>
    <property type="project" value="UniProtKB-KW"/>
</dbReference>
<dbReference type="SUPFAM" id="SSF55486">
    <property type="entry name" value="Metalloproteases ('zincins'), catalytic domain"/>
    <property type="match status" value="1"/>
</dbReference>
<dbReference type="Gene3D" id="3.40.390.10">
    <property type="entry name" value="Collagenase (Catalytic Domain)"/>
    <property type="match status" value="1"/>
</dbReference>
<evidence type="ECO:0000256" key="17">
    <source>
        <dbReference type="ARBA" id="ARBA00043252"/>
    </source>
</evidence>
<evidence type="ECO:0000256" key="15">
    <source>
        <dbReference type="ARBA" id="ARBA00039064"/>
    </source>
</evidence>
<feature type="disulfide bond" evidence="20">
    <location>
        <begin position="463"/>
        <end position="501"/>
    </location>
</feature>
<feature type="binding site" evidence="19">
    <location>
        <position position="350"/>
    </location>
    <ligand>
        <name>Ca(2+)</name>
        <dbReference type="ChEBI" id="CHEBI:29108"/>
        <label>1</label>
    </ligand>
</feature>
<dbReference type="PRINTS" id="PR01857">
    <property type="entry name" value="ADAMTSFAMILY"/>
</dbReference>
<evidence type="ECO:0000256" key="20">
    <source>
        <dbReference type="PIRSR" id="PIRSR613273-3"/>
    </source>
</evidence>
<dbReference type="Proteomes" id="UP000242450">
    <property type="component" value="Chromosome 20"/>
</dbReference>
<dbReference type="Pfam" id="PF19236">
    <property type="entry name" value="ADAMTS_CR_3"/>
    <property type="match status" value="1"/>
</dbReference>
<dbReference type="InterPro" id="IPR036383">
    <property type="entry name" value="TSP1_rpt_sf"/>
</dbReference>
<keyword evidence="19" id="KW-0106">Calcium</keyword>
<keyword evidence="5" id="KW-0165">Cleavage on pair of basic residues</keyword>
<dbReference type="InterPro" id="IPR045371">
    <property type="entry name" value="ADAMTS_CR_3"/>
</dbReference>
<keyword evidence="7" id="KW-0378">Hydrolase</keyword>
<dbReference type="InterPro" id="IPR001590">
    <property type="entry name" value="Peptidase_M12B"/>
</dbReference>
<feature type="disulfide bond" evidence="20">
    <location>
        <begin position="376"/>
        <end position="399"/>
    </location>
</feature>
<feature type="binding site" evidence="19">
    <location>
        <position position="353"/>
    </location>
    <ligand>
        <name>Ca(2+)</name>
        <dbReference type="ChEBI" id="CHEBI:29108"/>
        <label>1</label>
    </ligand>
</feature>
<feature type="region of interest" description="Disordered" evidence="22">
    <location>
        <begin position="199"/>
        <end position="244"/>
    </location>
</feature>
<dbReference type="InterPro" id="IPR010294">
    <property type="entry name" value="ADAMTS_spacer1"/>
</dbReference>
<feature type="binding site" evidence="19 21">
    <location>
        <position position="288"/>
    </location>
    <ligand>
        <name>Zn(2+)</name>
        <dbReference type="ChEBI" id="CHEBI:29105"/>
        <note>catalytic</note>
    </ligand>
</feature>
<dbReference type="PANTHER" id="PTHR13723">
    <property type="entry name" value="ADAMTS A DISINTEGRIN AND METALLOPROTEASE WITH THROMBOSPONDIN MOTIFS PROTEASE"/>
    <property type="match status" value="1"/>
</dbReference>
<keyword evidence="10" id="KW-0865">Zymogen</keyword>
<keyword evidence="11 20" id="KW-1015">Disulfide bond</keyword>
<evidence type="ECO:0000256" key="21">
    <source>
        <dbReference type="PROSITE-ProRule" id="PRU00276"/>
    </source>
</evidence>
<dbReference type="InterPro" id="IPR013273">
    <property type="entry name" value="ADAMTS/ADAMTS-like"/>
</dbReference>
<comment type="catalytic activity">
    <reaction evidence="13">
        <text>Glutamyl endopeptidase. Bonds cleaved include 370-Thr-Glu-Gly-Glu-|-Ala-Arg-Gly-Ser-377 in the interglobular domain of mammalian aggrecan.</text>
        <dbReference type="EC" id="3.4.24.82"/>
    </reaction>
</comment>
<feature type="disulfide bond" evidence="20">
    <location>
        <begin position="249"/>
        <end position="254"/>
    </location>
</feature>
<keyword evidence="3" id="KW-0272">Extracellular matrix</keyword>
<evidence type="ECO:0000256" key="6">
    <source>
        <dbReference type="ARBA" id="ARBA00022723"/>
    </source>
</evidence>
<gene>
    <name evidence="24" type="ORF">Celaphus_00001785</name>
</gene>
<evidence type="ECO:0000256" key="4">
    <source>
        <dbReference type="ARBA" id="ARBA00022670"/>
    </source>
</evidence>
<dbReference type="Pfam" id="PF00090">
    <property type="entry name" value="TSP_1"/>
    <property type="match status" value="1"/>
</dbReference>
<evidence type="ECO:0000256" key="16">
    <source>
        <dbReference type="ARBA" id="ARBA00040099"/>
    </source>
</evidence>
<dbReference type="InterPro" id="IPR006586">
    <property type="entry name" value="ADAM_Cys-rich"/>
</dbReference>
<evidence type="ECO:0000256" key="13">
    <source>
        <dbReference type="ARBA" id="ARBA00036804"/>
    </source>
</evidence>
<evidence type="ECO:0000259" key="23">
    <source>
        <dbReference type="PROSITE" id="PS50215"/>
    </source>
</evidence>
<feature type="domain" description="Peptidase M12B" evidence="23">
    <location>
        <begin position="255"/>
        <end position="355"/>
    </location>
</feature>
<evidence type="ECO:0000256" key="5">
    <source>
        <dbReference type="ARBA" id="ARBA00022685"/>
    </source>
</evidence>
<dbReference type="GO" id="GO:0030198">
    <property type="term" value="P:extracellular matrix organization"/>
    <property type="evidence" value="ECO:0007669"/>
    <property type="project" value="InterPro"/>
</dbReference>
<feature type="disulfide bond" evidence="20">
    <location>
        <begin position="387"/>
        <end position="409"/>
    </location>
</feature>
<evidence type="ECO:0000256" key="12">
    <source>
        <dbReference type="ARBA" id="ARBA00023180"/>
    </source>
</evidence>
<dbReference type="Pfam" id="PF05986">
    <property type="entry name" value="ADAMTS_spacer1"/>
    <property type="match status" value="1"/>
</dbReference>
<feature type="binding site" evidence="19 21">
    <location>
        <position position="298"/>
    </location>
    <ligand>
        <name>Zn(2+)</name>
        <dbReference type="ChEBI" id="CHEBI:29105"/>
        <note>catalytic</note>
    </ligand>
</feature>
<evidence type="ECO:0000256" key="3">
    <source>
        <dbReference type="ARBA" id="ARBA00022530"/>
    </source>
</evidence>
<dbReference type="GO" id="GO:0031012">
    <property type="term" value="C:extracellular matrix"/>
    <property type="evidence" value="ECO:0007669"/>
    <property type="project" value="TreeGrafter"/>
</dbReference>
<protein>
    <recommendedName>
        <fullName evidence="16">A disintegrin and metalloproteinase with thrombospondin motifs 4</fullName>
        <ecNumber evidence="15">3.4.24.82</ecNumber>
    </recommendedName>
    <alternativeName>
        <fullName evidence="17">Aggrecanase-1</fullName>
    </alternativeName>
</protein>
<evidence type="ECO:0000313" key="24">
    <source>
        <dbReference type="EMBL" id="OWK05548.1"/>
    </source>
</evidence>
<comment type="subunit">
    <text evidence="14">Interacts with SRPX2.</text>
</comment>
<evidence type="ECO:0000256" key="11">
    <source>
        <dbReference type="ARBA" id="ARBA00023157"/>
    </source>
</evidence>
<dbReference type="Pfam" id="PF01421">
    <property type="entry name" value="Reprolysin"/>
    <property type="match status" value="1"/>
</dbReference>
<dbReference type="EC" id="3.4.24.82" evidence="15"/>
<comment type="subcellular location">
    <subcellularLocation>
        <location evidence="1">Secreted</location>
        <location evidence="1">Extracellular space</location>
        <location evidence="1">Extracellular matrix</location>
    </subcellularLocation>
</comment>
<comment type="cofactor">
    <cofactor evidence="19">
        <name>Zn(2+)</name>
        <dbReference type="ChEBI" id="CHEBI:29105"/>
    </cofactor>
    <text evidence="19">Binds 1 zinc ion per subunit.</text>
</comment>
<feature type="disulfide bond" evidence="20">
    <location>
        <begin position="422"/>
        <end position="433"/>
    </location>
</feature>
<dbReference type="InterPro" id="IPR041645">
    <property type="entry name" value="ADAMTS_CR_2"/>
</dbReference>
<comment type="caution">
    <text evidence="21">Lacks conserved residue(s) required for the propagation of feature annotation.</text>
</comment>
<dbReference type="InterPro" id="IPR000884">
    <property type="entry name" value="TSP1_rpt"/>
</dbReference>
<dbReference type="SMART" id="SM00608">
    <property type="entry name" value="ACR"/>
    <property type="match status" value="1"/>
</dbReference>
<evidence type="ECO:0000256" key="22">
    <source>
        <dbReference type="SAM" id="MobiDB-lite"/>
    </source>
</evidence>
<keyword evidence="9" id="KW-0482">Metalloprotease</keyword>
<dbReference type="EMBL" id="MKHE01000020">
    <property type="protein sequence ID" value="OWK05548.1"/>
    <property type="molecule type" value="Genomic_DNA"/>
</dbReference>
<feature type="active site" evidence="18 21">
    <location>
        <position position="289"/>
    </location>
</feature>
<feature type="binding site" evidence="19 21">
    <location>
        <position position="292"/>
    </location>
    <ligand>
        <name>Zn(2+)</name>
        <dbReference type="ChEBI" id="CHEBI:29105"/>
        <note>catalytic</note>
    </ligand>
</feature>
<dbReference type="GO" id="GO:0004222">
    <property type="term" value="F:metalloendopeptidase activity"/>
    <property type="evidence" value="ECO:0007669"/>
    <property type="project" value="InterPro"/>
</dbReference>
<keyword evidence="12" id="KW-0325">Glycoprotein</keyword>
<evidence type="ECO:0000256" key="2">
    <source>
        <dbReference type="ARBA" id="ARBA00022525"/>
    </source>
</evidence>
<evidence type="ECO:0000256" key="7">
    <source>
        <dbReference type="ARBA" id="ARBA00022801"/>
    </source>
</evidence>
<evidence type="ECO:0000256" key="14">
    <source>
        <dbReference type="ARBA" id="ARBA00038607"/>
    </source>
</evidence>
<feature type="disulfide bond" evidence="20">
    <location>
        <begin position="304"/>
        <end position="334"/>
    </location>
</feature>
<dbReference type="FunFam" id="2.20.100.10:FF:000006">
    <property type="entry name" value="A disintegrin and metalloproteinase with thrombospondin motifs 1"/>
    <property type="match status" value="1"/>
</dbReference>
<feature type="disulfide bond" evidence="20">
    <location>
        <begin position="474"/>
        <end position="486"/>
    </location>
</feature>
<feature type="disulfide bond" evidence="20">
    <location>
        <begin position="266"/>
        <end position="350"/>
    </location>
</feature>
<keyword evidence="2" id="KW-0964">Secreted</keyword>
<evidence type="ECO:0000256" key="18">
    <source>
        <dbReference type="PIRSR" id="PIRSR613273-1"/>
    </source>
</evidence>